<organism evidence="2 3">
    <name type="scientific">Paractinoplanes durhamensis</name>
    <dbReference type="NCBI Taxonomy" id="113563"/>
    <lineage>
        <taxon>Bacteria</taxon>
        <taxon>Bacillati</taxon>
        <taxon>Actinomycetota</taxon>
        <taxon>Actinomycetes</taxon>
        <taxon>Micromonosporales</taxon>
        <taxon>Micromonosporaceae</taxon>
        <taxon>Paractinoplanes</taxon>
    </lineage>
</organism>
<feature type="region of interest" description="Disordered" evidence="1">
    <location>
        <begin position="167"/>
        <end position="188"/>
    </location>
</feature>
<reference evidence="2 3" key="1">
    <citation type="submission" date="2021-01" db="EMBL/GenBank/DDBJ databases">
        <title>Whole genome shotgun sequence of Actinoplanes durhamensis NBRC 14914.</title>
        <authorList>
            <person name="Komaki H."/>
            <person name="Tamura T."/>
        </authorList>
    </citation>
    <scope>NUCLEOTIDE SEQUENCE [LARGE SCALE GENOMIC DNA]</scope>
    <source>
        <strain evidence="2 3">NBRC 14914</strain>
    </source>
</reference>
<accession>A0ABQ3YU12</accession>
<dbReference type="RefSeq" id="WP_203726684.1">
    <property type="nucleotide sequence ID" value="NZ_BAAATX010000063.1"/>
</dbReference>
<dbReference type="EMBL" id="BOML01000020">
    <property type="protein sequence ID" value="GIE01062.1"/>
    <property type="molecule type" value="Genomic_DNA"/>
</dbReference>
<gene>
    <name evidence="2" type="ORF">Adu01nite_24120</name>
</gene>
<evidence type="ECO:0000313" key="3">
    <source>
        <dbReference type="Proteomes" id="UP000637628"/>
    </source>
</evidence>
<dbReference type="Proteomes" id="UP000637628">
    <property type="component" value="Unassembled WGS sequence"/>
</dbReference>
<comment type="caution">
    <text evidence="2">The sequence shown here is derived from an EMBL/GenBank/DDBJ whole genome shotgun (WGS) entry which is preliminary data.</text>
</comment>
<keyword evidence="3" id="KW-1185">Reference proteome</keyword>
<proteinExistence type="predicted"/>
<evidence type="ECO:0000256" key="1">
    <source>
        <dbReference type="SAM" id="MobiDB-lite"/>
    </source>
</evidence>
<sequence length="188" mass="19326">MIPQLAAIVTAGFTLASPPVTYDPEAKTGFVGESNIRVAFGWSPATLAARAAGIEFSHEFWTDDTYTVSCGKAEFPVVHHREFGRFGLLDTVARTRSGYRSRVIGFKLLGAHFGISGTSVAPGPGQPCPADAQGTTIKRAKLVSTATGWSLSATSGDKTEVLIPGRGRGGAHAGVAQAGGTHAGGGKA</sequence>
<protein>
    <submittedName>
        <fullName evidence="2">Uncharacterized protein</fullName>
    </submittedName>
</protein>
<evidence type="ECO:0000313" key="2">
    <source>
        <dbReference type="EMBL" id="GIE01062.1"/>
    </source>
</evidence>
<name>A0ABQ3YU12_9ACTN</name>